<accession>X0YVR1</accession>
<evidence type="ECO:0000313" key="1">
    <source>
        <dbReference type="EMBL" id="GAG60315.1"/>
    </source>
</evidence>
<organism evidence="1">
    <name type="scientific">marine sediment metagenome</name>
    <dbReference type="NCBI Taxonomy" id="412755"/>
    <lineage>
        <taxon>unclassified sequences</taxon>
        <taxon>metagenomes</taxon>
        <taxon>ecological metagenomes</taxon>
    </lineage>
</organism>
<reference evidence="1" key="1">
    <citation type="journal article" date="2014" name="Front. Microbiol.">
        <title>High frequency of phylogenetically diverse reductive dehalogenase-homologous genes in deep subseafloor sedimentary metagenomes.</title>
        <authorList>
            <person name="Kawai M."/>
            <person name="Futagami T."/>
            <person name="Toyoda A."/>
            <person name="Takaki Y."/>
            <person name="Nishi S."/>
            <person name="Hori S."/>
            <person name="Arai W."/>
            <person name="Tsubouchi T."/>
            <person name="Morono Y."/>
            <person name="Uchiyama I."/>
            <person name="Ito T."/>
            <person name="Fujiyama A."/>
            <person name="Inagaki F."/>
            <person name="Takami H."/>
        </authorList>
    </citation>
    <scope>NUCLEOTIDE SEQUENCE</scope>
    <source>
        <strain evidence="1">Expedition CK06-06</strain>
    </source>
</reference>
<protein>
    <submittedName>
        <fullName evidence="1">Uncharacterized protein</fullName>
    </submittedName>
</protein>
<sequence length="114" mass="13233">MLTLLKDTSPPLVTINLPYNNTYWNDWDIITINVEAFDPNLAEIRYTVSGQSVILVNGSDTIFAWLIWDDYIEEGPFIMEIFAEDIFGYTNDSFKLTLYKDTTRPNIDIIYPQP</sequence>
<proteinExistence type="predicted"/>
<name>X0YVR1_9ZZZZ</name>
<gene>
    <name evidence="1" type="ORF">S01H4_17275</name>
</gene>
<feature type="non-terminal residue" evidence="1">
    <location>
        <position position="114"/>
    </location>
</feature>
<dbReference type="AlphaFoldDB" id="X0YVR1"/>
<comment type="caution">
    <text evidence="1">The sequence shown here is derived from an EMBL/GenBank/DDBJ whole genome shotgun (WGS) entry which is preliminary data.</text>
</comment>
<dbReference type="EMBL" id="BART01007602">
    <property type="protein sequence ID" value="GAG60315.1"/>
    <property type="molecule type" value="Genomic_DNA"/>
</dbReference>